<gene>
    <name evidence="1" type="ORF">DFH05DRAFT_1245355</name>
</gene>
<protein>
    <submittedName>
        <fullName evidence="1">Uncharacterized protein</fullName>
    </submittedName>
</protein>
<dbReference type="Proteomes" id="UP001142393">
    <property type="component" value="Unassembled WGS sequence"/>
</dbReference>
<name>A0A9W8TWV4_9AGAR</name>
<proteinExistence type="predicted"/>
<reference evidence="1 2" key="1">
    <citation type="journal article" date="2023" name="Proc. Natl. Acad. Sci. U.S.A.">
        <title>A global phylogenomic analysis of the shiitake genus Lentinula.</title>
        <authorList>
            <person name="Sierra-Patev S."/>
            <person name="Min B."/>
            <person name="Naranjo-Ortiz M."/>
            <person name="Looney B."/>
            <person name="Konkel Z."/>
            <person name="Slot J.C."/>
            <person name="Sakamoto Y."/>
            <person name="Steenwyk J.L."/>
            <person name="Rokas A."/>
            <person name="Carro J."/>
            <person name="Camarero S."/>
            <person name="Ferreira P."/>
            <person name="Molpeceres G."/>
            <person name="Ruiz-Duenas F.J."/>
            <person name="Serrano A."/>
            <person name="Henrissat B."/>
            <person name="Drula E."/>
            <person name="Hughes K.W."/>
            <person name="Mata J.L."/>
            <person name="Ishikawa N.K."/>
            <person name="Vargas-Isla R."/>
            <person name="Ushijima S."/>
            <person name="Smith C.A."/>
            <person name="Donoghue J."/>
            <person name="Ahrendt S."/>
            <person name="Andreopoulos W."/>
            <person name="He G."/>
            <person name="LaButti K."/>
            <person name="Lipzen A."/>
            <person name="Ng V."/>
            <person name="Riley R."/>
            <person name="Sandor L."/>
            <person name="Barry K."/>
            <person name="Martinez A.T."/>
            <person name="Xiao Y."/>
            <person name="Gibbons J.G."/>
            <person name="Terashima K."/>
            <person name="Grigoriev I.V."/>
            <person name="Hibbett D."/>
        </authorList>
    </citation>
    <scope>NUCLEOTIDE SEQUENCE [LARGE SCALE GENOMIC DNA]</scope>
    <source>
        <strain evidence="1 2">TFB7810</strain>
    </source>
</reference>
<dbReference type="EMBL" id="JANVFU010000008">
    <property type="protein sequence ID" value="KAJ3743732.1"/>
    <property type="molecule type" value="Genomic_DNA"/>
</dbReference>
<keyword evidence="2" id="KW-1185">Reference proteome</keyword>
<evidence type="ECO:0000313" key="1">
    <source>
        <dbReference type="EMBL" id="KAJ3743732.1"/>
    </source>
</evidence>
<organism evidence="1 2">
    <name type="scientific">Lentinula detonsa</name>
    <dbReference type="NCBI Taxonomy" id="2804962"/>
    <lineage>
        <taxon>Eukaryota</taxon>
        <taxon>Fungi</taxon>
        <taxon>Dikarya</taxon>
        <taxon>Basidiomycota</taxon>
        <taxon>Agaricomycotina</taxon>
        <taxon>Agaricomycetes</taxon>
        <taxon>Agaricomycetidae</taxon>
        <taxon>Agaricales</taxon>
        <taxon>Marasmiineae</taxon>
        <taxon>Omphalotaceae</taxon>
        <taxon>Lentinula</taxon>
    </lineage>
</organism>
<accession>A0A9W8TWV4</accession>
<evidence type="ECO:0000313" key="2">
    <source>
        <dbReference type="Proteomes" id="UP001142393"/>
    </source>
</evidence>
<dbReference type="AlphaFoldDB" id="A0A9W8TWV4"/>
<comment type="caution">
    <text evidence="1">The sequence shown here is derived from an EMBL/GenBank/DDBJ whole genome shotgun (WGS) entry which is preliminary data.</text>
</comment>
<sequence>MAADSIIVFDANPHAPSIINSEEEALVRMLFANFDTAWNHPALQTRLIRAWHQPHRHSILNGMTLFSAIWSASKLPNFRSYKTVWNAMRVHLENDGVLAALVSKFNAYVARTGIKTTDSRLVQFQKSDKLSPTYFLQEPTPPAHKNQEAVYYSQSPSSHLSTCSIYSEHYDYANESRTCNEGSSYPQDSEFDPFLSSGSTGSGSELRTQTDIYHETFPGGSKPFVSVFPDTTSYLDLTYGMGHGKEHLSEPNATETRQRPANIGIAYNPSNLAFHDQFQFSELNSYVDGRQAHQYNTMHLPCSTASYNLPFSPSQDAYWGGCVERGSECDRYHGSQNAGRNTWECKRI</sequence>